<organism evidence="2 3">
    <name type="scientific">Bradyrhizobium erythrophlei</name>
    <dbReference type="NCBI Taxonomy" id="1437360"/>
    <lineage>
        <taxon>Bacteria</taxon>
        <taxon>Pseudomonadati</taxon>
        <taxon>Pseudomonadota</taxon>
        <taxon>Alphaproteobacteria</taxon>
        <taxon>Hyphomicrobiales</taxon>
        <taxon>Nitrobacteraceae</taxon>
        <taxon>Bradyrhizobium</taxon>
    </lineage>
</organism>
<dbReference type="Proteomes" id="UP000189796">
    <property type="component" value="Chromosome I"/>
</dbReference>
<dbReference type="SUPFAM" id="SSF54909">
    <property type="entry name" value="Dimeric alpha+beta barrel"/>
    <property type="match status" value="1"/>
</dbReference>
<accession>A0A1M5Y8Q2</accession>
<dbReference type="EMBL" id="LT670817">
    <property type="protein sequence ID" value="SHI08204.1"/>
    <property type="molecule type" value="Genomic_DNA"/>
</dbReference>
<proteinExistence type="predicted"/>
<dbReference type="InterPro" id="IPR010753">
    <property type="entry name" value="DUF1330"/>
</dbReference>
<dbReference type="InterPro" id="IPR011008">
    <property type="entry name" value="Dimeric_a/b-barrel"/>
</dbReference>
<dbReference type="AlphaFoldDB" id="A0A1M5Y8Q2"/>
<evidence type="ECO:0000313" key="3">
    <source>
        <dbReference type="Proteomes" id="UP000189796"/>
    </source>
</evidence>
<reference evidence="2 3" key="1">
    <citation type="submission" date="2016-11" db="EMBL/GenBank/DDBJ databases">
        <authorList>
            <person name="Jaros S."/>
            <person name="Januszkiewicz K."/>
            <person name="Wedrychowicz H."/>
        </authorList>
    </citation>
    <scope>NUCLEOTIDE SEQUENCE [LARGE SCALE GENOMIC DNA]</scope>
    <source>
        <strain evidence="2 3">GAS138</strain>
    </source>
</reference>
<sequence>MTGAKKAAGEPQQDRTRSSADRFLRTVALCALIGLLWCAPATARGGGHGMGGFGLHGGGRMGRGEHMMAPAYMLITVSAVSDADAFKKAIQDMTTAVAPFTGRLAVDAEKPPAWEGAASEHIVMIQFADAEQAQAWKNSDAYKSFDADLHKSSSSTMQLVQGLPVPEGRGGRGRFEAKAFEPNVQDFDRLLNQRLKTICKGC</sequence>
<dbReference type="Pfam" id="PF07045">
    <property type="entry name" value="DUF1330"/>
    <property type="match status" value="1"/>
</dbReference>
<gene>
    <name evidence="2" type="ORF">SAMN05443248_8023</name>
</gene>
<protein>
    <submittedName>
        <fullName evidence="2">Uncharacterized conserved protein, DUF1330 family</fullName>
    </submittedName>
</protein>
<evidence type="ECO:0000259" key="1">
    <source>
        <dbReference type="Pfam" id="PF07045"/>
    </source>
</evidence>
<feature type="domain" description="DUF1330" evidence="1">
    <location>
        <begin position="70"/>
        <end position="162"/>
    </location>
</feature>
<name>A0A1M5Y8Q2_9BRAD</name>
<dbReference type="OrthoDB" id="8243827at2"/>
<dbReference type="Gene3D" id="3.30.70.100">
    <property type="match status" value="1"/>
</dbReference>
<dbReference type="RefSeq" id="WP_154072764.1">
    <property type="nucleotide sequence ID" value="NZ_LT670817.1"/>
</dbReference>
<evidence type="ECO:0000313" key="2">
    <source>
        <dbReference type="EMBL" id="SHI08204.1"/>
    </source>
</evidence>